<feature type="transmembrane region" description="Helical" evidence="9">
    <location>
        <begin position="289"/>
        <end position="308"/>
    </location>
</feature>
<feature type="transmembrane region" description="Helical" evidence="9">
    <location>
        <begin position="195"/>
        <end position="218"/>
    </location>
</feature>
<evidence type="ECO:0000256" key="3">
    <source>
        <dbReference type="ARBA" id="ARBA00022989"/>
    </source>
</evidence>
<feature type="transmembrane region" description="Helical" evidence="9">
    <location>
        <begin position="71"/>
        <end position="95"/>
    </location>
</feature>
<keyword evidence="12" id="KW-1185">Reference proteome</keyword>
<dbReference type="EMBL" id="VSWD01000010">
    <property type="protein sequence ID" value="KAK3089570.1"/>
    <property type="molecule type" value="Genomic_DNA"/>
</dbReference>
<name>A0AA88XPU0_PINIB</name>
<keyword evidence="6 8" id="KW-0675">Receptor</keyword>
<dbReference type="Pfam" id="PF00001">
    <property type="entry name" value="7tm_1"/>
    <property type="match status" value="1"/>
</dbReference>
<comment type="caution">
    <text evidence="11">The sequence shown here is derived from an EMBL/GenBank/DDBJ whole genome shotgun (WGS) entry which is preliminary data.</text>
</comment>
<dbReference type="GO" id="GO:0016020">
    <property type="term" value="C:membrane"/>
    <property type="evidence" value="ECO:0007669"/>
    <property type="project" value="UniProtKB-SubCell"/>
</dbReference>
<evidence type="ECO:0000256" key="4">
    <source>
        <dbReference type="ARBA" id="ARBA00023040"/>
    </source>
</evidence>
<protein>
    <recommendedName>
        <fullName evidence="10">G-protein coupled receptors family 1 profile domain-containing protein</fullName>
    </recommendedName>
</protein>
<comment type="subcellular location">
    <subcellularLocation>
        <location evidence="1">Membrane</location>
        <topology evidence="1">Multi-pass membrane protein</topology>
    </subcellularLocation>
</comment>
<keyword evidence="5 9" id="KW-0472">Membrane</keyword>
<dbReference type="Gene3D" id="1.20.1070.10">
    <property type="entry name" value="Rhodopsin 7-helix transmembrane proteins"/>
    <property type="match status" value="1"/>
</dbReference>
<dbReference type="PROSITE" id="PS00237">
    <property type="entry name" value="G_PROTEIN_RECEP_F1_1"/>
    <property type="match status" value="1"/>
</dbReference>
<feature type="transmembrane region" description="Helical" evidence="9">
    <location>
        <begin position="250"/>
        <end position="277"/>
    </location>
</feature>
<keyword evidence="7 8" id="KW-0807">Transducer</keyword>
<dbReference type="CDD" id="cd14969">
    <property type="entry name" value="7tmA_Opsins_type2_animals"/>
    <property type="match status" value="1"/>
</dbReference>
<evidence type="ECO:0000256" key="1">
    <source>
        <dbReference type="ARBA" id="ARBA00004141"/>
    </source>
</evidence>
<dbReference type="InterPro" id="IPR000276">
    <property type="entry name" value="GPCR_Rhodpsn"/>
</dbReference>
<proteinExistence type="inferred from homology"/>
<keyword evidence="4 8" id="KW-0297">G-protein coupled receptor</keyword>
<evidence type="ECO:0000259" key="10">
    <source>
        <dbReference type="PROSITE" id="PS50262"/>
    </source>
</evidence>
<comment type="similarity">
    <text evidence="8">Belongs to the G-protein coupled receptor 1 family.</text>
</comment>
<dbReference type="AlphaFoldDB" id="A0AA88XPU0"/>
<dbReference type="GO" id="GO:0004930">
    <property type="term" value="F:G protein-coupled receptor activity"/>
    <property type="evidence" value="ECO:0007669"/>
    <property type="project" value="UniProtKB-KW"/>
</dbReference>
<dbReference type="InterPro" id="IPR050125">
    <property type="entry name" value="GPCR_opsins"/>
</dbReference>
<organism evidence="11 12">
    <name type="scientific">Pinctada imbricata</name>
    <name type="common">Atlantic pearl-oyster</name>
    <name type="synonym">Pinctada martensii</name>
    <dbReference type="NCBI Taxonomy" id="66713"/>
    <lineage>
        <taxon>Eukaryota</taxon>
        <taxon>Metazoa</taxon>
        <taxon>Spiralia</taxon>
        <taxon>Lophotrochozoa</taxon>
        <taxon>Mollusca</taxon>
        <taxon>Bivalvia</taxon>
        <taxon>Autobranchia</taxon>
        <taxon>Pteriomorphia</taxon>
        <taxon>Pterioida</taxon>
        <taxon>Pterioidea</taxon>
        <taxon>Pteriidae</taxon>
        <taxon>Pinctada</taxon>
    </lineage>
</organism>
<gene>
    <name evidence="11" type="ORF">FSP39_004694</name>
</gene>
<evidence type="ECO:0000256" key="2">
    <source>
        <dbReference type="ARBA" id="ARBA00022692"/>
    </source>
</evidence>
<feature type="transmembrane region" description="Helical" evidence="9">
    <location>
        <begin position="36"/>
        <end position="59"/>
    </location>
</feature>
<dbReference type="PANTHER" id="PTHR24240">
    <property type="entry name" value="OPSIN"/>
    <property type="match status" value="1"/>
</dbReference>
<dbReference type="SMART" id="SM01381">
    <property type="entry name" value="7TM_GPCR_Srsx"/>
    <property type="match status" value="1"/>
</dbReference>
<reference evidence="11" key="1">
    <citation type="submission" date="2019-08" db="EMBL/GenBank/DDBJ databases">
        <title>The improved chromosome-level genome for the pearl oyster Pinctada fucata martensii using PacBio sequencing and Hi-C.</title>
        <authorList>
            <person name="Zheng Z."/>
        </authorList>
    </citation>
    <scope>NUCLEOTIDE SEQUENCE</scope>
    <source>
        <strain evidence="11">ZZ-2019</strain>
        <tissue evidence="11">Adductor muscle</tissue>
    </source>
</reference>
<dbReference type="InterPro" id="IPR017452">
    <property type="entry name" value="GPCR_Rhodpsn_7TM"/>
</dbReference>
<evidence type="ECO:0000256" key="8">
    <source>
        <dbReference type="RuleBase" id="RU000688"/>
    </source>
</evidence>
<evidence type="ECO:0000256" key="7">
    <source>
        <dbReference type="ARBA" id="ARBA00023224"/>
    </source>
</evidence>
<dbReference type="Proteomes" id="UP001186944">
    <property type="component" value="Unassembled WGS sequence"/>
</dbReference>
<dbReference type="PRINTS" id="PR00237">
    <property type="entry name" value="GPCRRHODOPSN"/>
</dbReference>
<dbReference type="PROSITE" id="PS50262">
    <property type="entry name" value="G_PROTEIN_RECEP_F1_2"/>
    <property type="match status" value="1"/>
</dbReference>
<evidence type="ECO:0000313" key="12">
    <source>
        <dbReference type="Proteomes" id="UP001186944"/>
    </source>
</evidence>
<evidence type="ECO:0000256" key="5">
    <source>
        <dbReference type="ARBA" id="ARBA00023136"/>
    </source>
</evidence>
<feature type="transmembrane region" description="Helical" evidence="9">
    <location>
        <begin position="101"/>
        <end position="127"/>
    </location>
</feature>
<keyword evidence="3 9" id="KW-1133">Transmembrane helix</keyword>
<evidence type="ECO:0000313" key="11">
    <source>
        <dbReference type="EMBL" id="KAK3089570.1"/>
    </source>
</evidence>
<evidence type="ECO:0000256" key="6">
    <source>
        <dbReference type="ARBA" id="ARBA00023170"/>
    </source>
</evidence>
<evidence type="ECO:0000256" key="9">
    <source>
        <dbReference type="SAM" id="Phobius"/>
    </source>
</evidence>
<feature type="transmembrane region" description="Helical" evidence="9">
    <location>
        <begin position="148"/>
        <end position="166"/>
    </location>
</feature>
<keyword evidence="2 8" id="KW-0812">Transmembrane</keyword>
<accession>A0AA88XPU0</accession>
<sequence length="329" mass="37195">MSNLTLITQSILINSSRAERDESEGIYMPLSAYDGVAVTLLLIGTIIVFENALVIWVFITRKTLHTHMNIFVVHLAITDILMVFFSYPLVIFAAFHRFWLFGQVLCILEGFSVAFLGYSSIFILCAISVDRYIVICRQDLLHIQTNSVAIKANLVCSACALLWALLPLFGWGSYNLDGGDISCALDWQSKTPRNWTYNICVMFTCFLLPLGIIIMMYFKITSAVKSTRRFPTWCRQARQKRKQIQMEARLAKTVASMIVAFLLSWSPYAIVCCWALFGDASHIPKVATLIPAMFAKAAGIWNPIIYAVTNKHFRTAFFDVLPLLKLEIS</sequence>
<feature type="domain" description="G-protein coupled receptors family 1 profile" evidence="10">
    <location>
        <begin position="50"/>
        <end position="306"/>
    </location>
</feature>
<dbReference type="SUPFAM" id="SSF81321">
    <property type="entry name" value="Family A G protein-coupled receptor-like"/>
    <property type="match status" value="1"/>
</dbReference>